<evidence type="ECO:0000313" key="2">
    <source>
        <dbReference type="EMBL" id="KUK85931.1"/>
    </source>
</evidence>
<accession>A0A117M5R9</accession>
<dbReference type="PROSITE" id="PS51257">
    <property type="entry name" value="PROKAR_LIPOPROTEIN"/>
    <property type="match status" value="1"/>
</dbReference>
<organism evidence="2 3">
    <name type="scientific">candidate division TA06 bacterium 34_109</name>
    <dbReference type="NCBI Taxonomy" id="1635277"/>
    <lineage>
        <taxon>Bacteria</taxon>
        <taxon>Bacteria division TA06</taxon>
    </lineage>
</organism>
<evidence type="ECO:0000313" key="3">
    <source>
        <dbReference type="Proteomes" id="UP000053467"/>
    </source>
</evidence>
<proteinExistence type="predicted"/>
<comment type="caution">
    <text evidence="2">The sequence shown here is derived from an EMBL/GenBank/DDBJ whole genome shotgun (WGS) entry which is preliminary data.</text>
</comment>
<feature type="coiled-coil region" evidence="1">
    <location>
        <begin position="137"/>
        <end position="179"/>
    </location>
</feature>
<sequence>MKRILKIFSTILFLFMIFGCSNEDIKISFKKIGNLKPKSPVYFESDSVGFVKRIDFLDSNYLVHIKITDNKELLNYNPYFYLVDLNSKTKIVIINDPSKGLKRFEGDSIFKGGDEIDYYIKLFSLKIQGKIDSLKTDEKFKDIIDNLNLKLEELKEKSKEEYEKLKPELEKNLDEIFEKLKKSFSSEEFESLKYHLKKLF</sequence>
<evidence type="ECO:0000256" key="1">
    <source>
        <dbReference type="SAM" id="Coils"/>
    </source>
</evidence>
<reference evidence="3" key="1">
    <citation type="journal article" date="2015" name="MBio">
        <title>Genome-Resolved Metagenomic Analysis Reveals Roles for Candidate Phyla and Other Microbial Community Members in Biogeochemical Transformations in Oil Reservoirs.</title>
        <authorList>
            <person name="Hu P."/>
            <person name="Tom L."/>
            <person name="Singh A."/>
            <person name="Thomas B.C."/>
            <person name="Baker B.J."/>
            <person name="Piceno Y.M."/>
            <person name="Andersen G.L."/>
            <person name="Banfield J.F."/>
        </authorList>
    </citation>
    <scope>NUCLEOTIDE SEQUENCE [LARGE SCALE GENOMIC DNA]</scope>
</reference>
<gene>
    <name evidence="2" type="ORF">XE03_1814</name>
</gene>
<dbReference type="AlphaFoldDB" id="A0A117M5R9"/>
<dbReference type="Proteomes" id="UP000053467">
    <property type="component" value="Unassembled WGS sequence"/>
</dbReference>
<protein>
    <submittedName>
        <fullName evidence="2">Uncharacterized protein</fullName>
    </submittedName>
</protein>
<keyword evidence="1" id="KW-0175">Coiled coil</keyword>
<dbReference type="EMBL" id="LGGX01000035">
    <property type="protein sequence ID" value="KUK85931.1"/>
    <property type="molecule type" value="Genomic_DNA"/>
</dbReference>
<name>A0A117M5R9_UNCT6</name>